<evidence type="ECO:0000256" key="9">
    <source>
        <dbReference type="ARBA" id="ARBA00023134"/>
    </source>
</evidence>
<dbReference type="InterPro" id="IPR050054">
    <property type="entry name" value="UPRTase/APRTase"/>
</dbReference>
<evidence type="ECO:0000313" key="12">
    <source>
        <dbReference type="Proteomes" id="UP001172673"/>
    </source>
</evidence>
<keyword evidence="6" id="KW-0328">Glycosyltransferase</keyword>
<evidence type="ECO:0000256" key="5">
    <source>
        <dbReference type="ARBA" id="ARBA00022533"/>
    </source>
</evidence>
<dbReference type="GO" id="GO:0005525">
    <property type="term" value="F:GTP binding"/>
    <property type="evidence" value="ECO:0007669"/>
    <property type="project" value="UniProtKB-KW"/>
</dbReference>
<keyword evidence="5" id="KW-0021">Allosteric enzyme</keyword>
<accession>A0AA38XHB7</accession>
<evidence type="ECO:0000256" key="6">
    <source>
        <dbReference type="ARBA" id="ARBA00022676"/>
    </source>
</evidence>
<keyword evidence="12" id="KW-1185">Reference proteome</keyword>
<dbReference type="EC" id="2.4.2.9" evidence="4"/>
<dbReference type="PANTHER" id="PTHR32315">
    <property type="entry name" value="ADENINE PHOSPHORIBOSYLTRANSFERASE"/>
    <property type="match status" value="1"/>
</dbReference>
<evidence type="ECO:0000256" key="8">
    <source>
        <dbReference type="ARBA" id="ARBA00022741"/>
    </source>
</evidence>
<evidence type="ECO:0000256" key="3">
    <source>
        <dbReference type="ARBA" id="ARBA00009516"/>
    </source>
</evidence>
<evidence type="ECO:0000256" key="4">
    <source>
        <dbReference type="ARBA" id="ARBA00011894"/>
    </source>
</evidence>
<dbReference type="Proteomes" id="UP001172673">
    <property type="component" value="Unassembled WGS sequence"/>
</dbReference>
<comment type="cofactor">
    <cofactor evidence="1">
        <name>Mg(2+)</name>
        <dbReference type="ChEBI" id="CHEBI:18420"/>
    </cofactor>
</comment>
<keyword evidence="8" id="KW-0547">Nucleotide-binding</keyword>
<dbReference type="InterPro" id="IPR029057">
    <property type="entry name" value="PRTase-like"/>
</dbReference>
<keyword evidence="9" id="KW-0342">GTP-binding</keyword>
<comment type="caution">
    <text evidence="11">The sequence shown here is derived from an EMBL/GenBank/DDBJ whole genome shotgun (WGS) entry which is preliminary data.</text>
</comment>
<proteinExistence type="inferred from homology"/>
<sequence length="222" mass="23986">MASSLPSNVHVSKHPCLRAKLSQLRSKSTNARETKTLVHDIALLLGSEAMTQLEIDNVETDETPIGYEYTRESIDCSKITVVPILRSGLGMVEAIQILLPDPVSVHHLGLFREKMTLQPVEYYSNLPQSPEQVAKLAIIVDPVCATGATACAAVQSLRDWGVQKIIFLCVLGAVPGLTRAAAEWPEGTQIWAGGVDEALTDKGMIKPGLGDIGDRLYLTLGK</sequence>
<dbReference type="Pfam" id="PF14681">
    <property type="entry name" value="UPRTase"/>
    <property type="match status" value="1"/>
</dbReference>
<evidence type="ECO:0000256" key="7">
    <source>
        <dbReference type="ARBA" id="ARBA00022679"/>
    </source>
</evidence>
<evidence type="ECO:0000256" key="1">
    <source>
        <dbReference type="ARBA" id="ARBA00001946"/>
    </source>
</evidence>
<evidence type="ECO:0000256" key="2">
    <source>
        <dbReference type="ARBA" id="ARBA00005180"/>
    </source>
</evidence>
<dbReference type="SUPFAM" id="SSF53271">
    <property type="entry name" value="PRTase-like"/>
    <property type="match status" value="1"/>
</dbReference>
<reference evidence="11" key="1">
    <citation type="submission" date="2022-10" db="EMBL/GenBank/DDBJ databases">
        <title>Culturing micro-colonial fungi from biological soil crusts in the Mojave desert and describing Neophaeococcomyces mojavensis, and introducing the new genera and species Taxawa tesnikishii.</title>
        <authorList>
            <person name="Kurbessoian T."/>
            <person name="Stajich J.E."/>
        </authorList>
    </citation>
    <scope>NUCLEOTIDE SEQUENCE</scope>
    <source>
        <strain evidence="11">TK_41</strain>
    </source>
</reference>
<feature type="domain" description="Phosphoribosyltransferase" evidence="10">
    <location>
        <begin position="11"/>
        <end position="219"/>
    </location>
</feature>
<organism evidence="11 12">
    <name type="scientific">Cladophialophora chaetospira</name>
    <dbReference type="NCBI Taxonomy" id="386627"/>
    <lineage>
        <taxon>Eukaryota</taxon>
        <taxon>Fungi</taxon>
        <taxon>Dikarya</taxon>
        <taxon>Ascomycota</taxon>
        <taxon>Pezizomycotina</taxon>
        <taxon>Eurotiomycetes</taxon>
        <taxon>Chaetothyriomycetidae</taxon>
        <taxon>Chaetothyriales</taxon>
        <taxon>Herpotrichiellaceae</taxon>
        <taxon>Cladophialophora</taxon>
    </lineage>
</organism>
<comment type="pathway">
    <text evidence="2">Pyrimidine metabolism; UMP biosynthesis via salvage pathway; UMP from uracil: step 1/1.</text>
</comment>
<keyword evidence="7" id="KW-0808">Transferase</keyword>
<evidence type="ECO:0000313" key="11">
    <source>
        <dbReference type="EMBL" id="KAJ9613480.1"/>
    </source>
</evidence>
<dbReference type="GO" id="GO:0004845">
    <property type="term" value="F:uracil phosphoribosyltransferase activity"/>
    <property type="evidence" value="ECO:0007669"/>
    <property type="project" value="UniProtKB-EC"/>
</dbReference>
<dbReference type="PANTHER" id="PTHR32315:SF4">
    <property type="entry name" value="URACIL PHOSPHORIBOSYLTRANSFERASE, CHLOROPLASTIC"/>
    <property type="match status" value="1"/>
</dbReference>
<dbReference type="NCBIfam" id="NF001097">
    <property type="entry name" value="PRK00129.1"/>
    <property type="match status" value="1"/>
</dbReference>
<dbReference type="EMBL" id="JAPDRK010000004">
    <property type="protein sequence ID" value="KAJ9613480.1"/>
    <property type="molecule type" value="Genomic_DNA"/>
</dbReference>
<evidence type="ECO:0000259" key="10">
    <source>
        <dbReference type="Pfam" id="PF14681"/>
    </source>
</evidence>
<protein>
    <recommendedName>
        <fullName evidence="4">uracil phosphoribosyltransferase</fullName>
        <ecNumber evidence="4">2.4.2.9</ecNumber>
    </recommendedName>
</protein>
<comment type="similarity">
    <text evidence="3">Belongs to the UPRTase family.</text>
</comment>
<dbReference type="AlphaFoldDB" id="A0AA38XHB7"/>
<dbReference type="InterPro" id="IPR000836">
    <property type="entry name" value="PRTase_dom"/>
</dbReference>
<name>A0AA38XHB7_9EURO</name>
<dbReference type="FunFam" id="3.40.50.2020:FF:000049">
    <property type="entry name" value="Putative uracil phosphoribosyltransferase urg2"/>
    <property type="match status" value="1"/>
</dbReference>
<dbReference type="Gene3D" id="3.40.50.2020">
    <property type="match status" value="1"/>
</dbReference>
<gene>
    <name evidence="11" type="ORF">H2200_003422</name>
</gene>